<keyword evidence="2" id="KW-0472">Membrane</keyword>
<gene>
    <name evidence="3" type="ORF">CHS0354_015997</name>
</gene>
<reference evidence="3" key="1">
    <citation type="journal article" date="2021" name="Genome Biol. Evol.">
        <title>A High-Quality Reference Genome for a Parasitic Bivalve with Doubly Uniparental Inheritance (Bivalvia: Unionida).</title>
        <authorList>
            <person name="Smith C.H."/>
        </authorList>
    </citation>
    <scope>NUCLEOTIDE SEQUENCE</scope>
    <source>
        <strain evidence="3">CHS0354</strain>
    </source>
</reference>
<feature type="compositionally biased region" description="Basic residues" evidence="1">
    <location>
        <begin position="20"/>
        <end position="31"/>
    </location>
</feature>
<organism evidence="3 4">
    <name type="scientific">Potamilus streckersoni</name>
    <dbReference type="NCBI Taxonomy" id="2493646"/>
    <lineage>
        <taxon>Eukaryota</taxon>
        <taxon>Metazoa</taxon>
        <taxon>Spiralia</taxon>
        <taxon>Lophotrochozoa</taxon>
        <taxon>Mollusca</taxon>
        <taxon>Bivalvia</taxon>
        <taxon>Autobranchia</taxon>
        <taxon>Heteroconchia</taxon>
        <taxon>Palaeoheterodonta</taxon>
        <taxon>Unionida</taxon>
        <taxon>Unionoidea</taxon>
        <taxon>Unionidae</taxon>
        <taxon>Ambleminae</taxon>
        <taxon>Lampsilini</taxon>
        <taxon>Potamilus</taxon>
    </lineage>
</organism>
<evidence type="ECO:0000313" key="3">
    <source>
        <dbReference type="EMBL" id="KAK3600381.1"/>
    </source>
</evidence>
<feature type="compositionally biased region" description="Basic and acidic residues" evidence="1">
    <location>
        <begin position="59"/>
        <end position="74"/>
    </location>
</feature>
<evidence type="ECO:0008006" key="5">
    <source>
        <dbReference type="Google" id="ProtNLM"/>
    </source>
</evidence>
<reference evidence="3" key="3">
    <citation type="submission" date="2023-05" db="EMBL/GenBank/DDBJ databases">
        <authorList>
            <person name="Smith C.H."/>
        </authorList>
    </citation>
    <scope>NUCLEOTIDE SEQUENCE</scope>
    <source>
        <strain evidence="3">CHS0354</strain>
        <tissue evidence="3">Mantle</tissue>
    </source>
</reference>
<comment type="caution">
    <text evidence="3">The sequence shown here is derived from an EMBL/GenBank/DDBJ whole genome shotgun (WGS) entry which is preliminary data.</text>
</comment>
<dbReference type="EMBL" id="JAEAOA010000998">
    <property type="protein sequence ID" value="KAK3600381.1"/>
    <property type="molecule type" value="Genomic_DNA"/>
</dbReference>
<evidence type="ECO:0000256" key="1">
    <source>
        <dbReference type="SAM" id="MobiDB-lite"/>
    </source>
</evidence>
<dbReference type="AlphaFoldDB" id="A0AAE0SYE8"/>
<keyword evidence="2" id="KW-1133">Transmembrane helix</keyword>
<name>A0AAE0SYE8_9BIVA</name>
<feature type="compositionally biased region" description="Polar residues" evidence="1">
    <location>
        <begin position="77"/>
        <end position="101"/>
    </location>
</feature>
<evidence type="ECO:0000256" key="2">
    <source>
        <dbReference type="SAM" id="Phobius"/>
    </source>
</evidence>
<keyword evidence="2" id="KW-0812">Transmembrane</keyword>
<proteinExistence type="predicted"/>
<keyword evidence="4" id="KW-1185">Reference proteome</keyword>
<dbReference type="Proteomes" id="UP001195483">
    <property type="component" value="Unassembled WGS sequence"/>
</dbReference>
<sequence>MQRKSAKQSNDANTHTMSKLPKKQKNAKLKRVASTTAMMQILTRRGNHSKSPKQQRYQHPNDEQVAKNSKDAKPTRRLSQQNRAKFQTSTRLASHQNSDNVNQDNYQYISPLTVFNNISARISIPLEKAPSTRMDVHTVDKTHHPVVATLAWGFSGQKNLGDLNFLKLRVEFINANNIEGLNAYGAYISGSGCYAYDFYNRTKRAQIVDGNGCGLDALPFQLSANQQTFTFDIANTAPANGTPNDFKTASFEMNSFETTKPGPHIVTVECQIAFCYNSTDPRCFSGNTCQGGSGRRRRETTDPVELQTVQATIIINDNPKKDTTCLEGSVFIAVTTVLALLILMAFALAIVLCVILVTRRNTPKV</sequence>
<evidence type="ECO:0000313" key="4">
    <source>
        <dbReference type="Proteomes" id="UP001195483"/>
    </source>
</evidence>
<feature type="transmembrane region" description="Helical" evidence="2">
    <location>
        <begin position="330"/>
        <end position="357"/>
    </location>
</feature>
<feature type="compositionally biased region" description="Polar residues" evidence="1">
    <location>
        <begin position="7"/>
        <end position="17"/>
    </location>
</feature>
<accession>A0AAE0SYE8</accession>
<feature type="region of interest" description="Disordered" evidence="1">
    <location>
        <begin position="1"/>
        <end position="101"/>
    </location>
</feature>
<reference evidence="3" key="2">
    <citation type="journal article" date="2021" name="Genome Biol. Evol.">
        <title>Developing a high-quality reference genome for a parasitic bivalve with doubly uniparental inheritance (Bivalvia: Unionida).</title>
        <authorList>
            <person name="Smith C.H."/>
        </authorList>
    </citation>
    <scope>NUCLEOTIDE SEQUENCE</scope>
    <source>
        <strain evidence="3">CHS0354</strain>
        <tissue evidence="3">Mantle</tissue>
    </source>
</reference>
<protein>
    <recommendedName>
        <fullName evidence="5">ZP domain-containing protein</fullName>
    </recommendedName>
</protein>